<dbReference type="Proteomes" id="UP000681722">
    <property type="component" value="Unassembled WGS sequence"/>
</dbReference>
<sequence length="144" mass="16312">MKCILRLLHGSFSFRVNNHIQASLSVINVKKLTKKPNFSCAVKQNFVENQITYKLIITTGSKTAPPQLIGRVHIMLIGGNGQLGPFELTRAKIWNIQPGTTDVDYNHIRGEWILNGDSKHLNDAKKQIQEFYKDLVINIEKVSL</sequence>
<dbReference type="EMBL" id="CAJNOK010005165">
    <property type="protein sequence ID" value="CAF0962543.1"/>
    <property type="molecule type" value="Genomic_DNA"/>
</dbReference>
<dbReference type="AlphaFoldDB" id="A0A814U0B8"/>
<name>A0A814U0B8_9BILA</name>
<organism evidence="2 5">
    <name type="scientific">Didymodactylos carnosus</name>
    <dbReference type="NCBI Taxonomy" id="1234261"/>
    <lineage>
        <taxon>Eukaryota</taxon>
        <taxon>Metazoa</taxon>
        <taxon>Spiralia</taxon>
        <taxon>Gnathifera</taxon>
        <taxon>Rotifera</taxon>
        <taxon>Eurotatoria</taxon>
        <taxon>Bdelloidea</taxon>
        <taxon>Philodinida</taxon>
        <taxon>Philodinidae</taxon>
        <taxon>Didymodactylos</taxon>
    </lineage>
</organism>
<proteinExistence type="predicted"/>
<keyword evidence="5" id="KW-1185">Reference proteome</keyword>
<dbReference type="EMBL" id="CAJOBA010005170">
    <property type="protein sequence ID" value="CAF3735164.1"/>
    <property type="molecule type" value="Genomic_DNA"/>
</dbReference>
<evidence type="ECO:0000313" key="4">
    <source>
        <dbReference type="EMBL" id="CAF3932925.1"/>
    </source>
</evidence>
<evidence type="ECO:0000313" key="3">
    <source>
        <dbReference type="EMBL" id="CAF3735164.1"/>
    </source>
</evidence>
<evidence type="ECO:0000313" key="2">
    <source>
        <dbReference type="EMBL" id="CAF1169205.1"/>
    </source>
</evidence>
<evidence type="ECO:0000313" key="5">
    <source>
        <dbReference type="Proteomes" id="UP000663829"/>
    </source>
</evidence>
<comment type="caution">
    <text evidence="2">The sequence shown here is derived from an EMBL/GenBank/DDBJ whole genome shotgun (WGS) entry which is preliminary data.</text>
</comment>
<dbReference type="Proteomes" id="UP000682733">
    <property type="component" value="Unassembled WGS sequence"/>
</dbReference>
<accession>A0A814U0B8</accession>
<dbReference type="Proteomes" id="UP000663829">
    <property type="component" value="Unassembled WGS sequence"/>
</dbReference>
<dbReference type="EMBL" id="CAJNOQ010007456">
    <property type="protein sequence ID" value="CAF1169205.1"/>
    <property type="molecule type" value="Genomic_DNA"/>
</dbReference>
<dbReference type="Proteomes" id="UP000677228">
    <property type="component" value="Unassembled WGS sequence"/>
</dbReference>
<dbReference type="EMBL" id="CAJOBC010007455">
    <property type="protein sequence ID" value="CAF3932925.1"/>
    <property type="molecule type" value="Genomic_DNA"/>
</dbReference>
<evidence type="ECO:0000313" key="1">
    <source>
        <dbReference type="EMBL" id="CAF0962543.1"/>
    </source>
</evidence>
<reference evidence="2" key="1">
    <citation type="submission" date="2021-02" db="EMBL/GenBank/DDBJ databases">
        <authorList>
            <person name="Nowell W R."/>
        </authorList>
    </citation>
    <scope>NUCLEOTIDE SEQUENCE</scope>
</reference>
<protein>
    <submittedName>
        <fullName evidence="2">Uncharacterized protein</fullName>
    </submittedName>
</protein>
<gene>
    <name evidence="2" type="ORF">GPM918_LOCUS22090</name>
    <name evidence="1" type="ORF">OVA965_LOCUS12710</name>
    <name evidence="4" type="ORF">SRO942_LOCUS22086</name>
    <name evidence="3" type="ORF">TMI583_LOCUS12712</name>
</gene>